<proteinExistence type="predicted"/>
<sequence length="42" mass="4732">MSQFDYLRTQLADNVWAGKPILTVADAVNQGVSNGKDWYQKC</sequence>
<reference evidence="1 2" key="1">
    <citation type="journal article" date="2020" name="Sci. Rep.">
        <title>A novel cyanobacterial geosmin producer, revising GeoA distribution and dispersion patterns in Bacteria.</title>
        <authorList>
            <person name="Churro C."/>
            <person name="Semedo-Aguiar A.P."/>
            <person name="Silva A.D."/>
            <person name="Pereira-Leal J.B."/>
            <person name="Leite R.B."/>
        </authorList>
    </citation>
    <scope>NUCLEOTIDE SEQUENCE [LARGE SCALE GENOMIC DNA]</scope>
    <source>
        <strain evidence="1 2">IPMA8</strain>
    </source>
</reference>
<name>A0ABX2D771_9CYAN</name>
<protein>
    <submittedName>
        <fullName evidence="1">Uncharacterized protein</fullName>
    </submittedName>
</protein>
<keyword evidence="2" id="KW-1185">Reference proteome</keyword>
<dbReference type="RefSeq" id="WP_281363608.1">
    <property type="nucleotide sequence ID" value="NZ_SRRZ01000242.1"/>
</dbReference>
<organism evidence="1 2">
    <name type="scientific">Microcoleus asticus IPMA8</name>
    <dbReference type="NCBI Taxonomy" id="2563858"/>
    <lineage>
        <taxon>Bacteria</taxon>
        <taxon>Bacillati</taxon>
        <taxon>Cyanobacteriota</taxon>
        <taxon>Cyanophyceae</taxon>
        <taxon>Oscillatoriophycideae</taxon>
        <taxon>Oscillatoriales</taxon>
        <taxon>Microcoleaceae</taxon>
        <taxon>Microcoleus</taxon>
        <taxon>Microcoleus asticus</taxon>
    </lineage>
</organism>
<dbReference type="EMBL" id="SRRZ01000242">
    <property type="protein sequence ID" value="NQE38515.1"/>
    <property type="molecule type" value="Genomic_DNA"/>
</dbReference>
<gene>
    <name evidence="1" type="ORF">E5S67_06300</name>
</gene>
<dbReference type="Proteomes" id="UP000702425">
    <property type="component" value="Unassembled WGS sequence"/>
</dbReference>
<evidence type="ECO:0000313" key="1">
    <source>
        <dbReference type="EMBL" id="NQE38515.1"/>
    </source>
</evidence>
<comment type="caution">
    <text evidence="1">The sequence shown here is derived from an EMBL/GenBank/DDBJ whole genome shotgun (WGS) entry which is preliminary data.</text>
</comment>
<accession>A0ABX2D771</accession>
<evidence type="ECO:0000313" key="2">
    <source>
        <dbReference type="Proteomes" id="UP000702425"/>
    </source>
</evidence>